<gene>
    <name evidence="2" type="ORF">STAS_02044</name>
</gene>
<dbReference type="EMBL" id="BKCP01001113">
    <property type="protein sequence ID" value="GER26389.1"/>
    <property type="molecule type" value="Genomic_DNA"/>
</dbReference>
<evidence type="ECO:0000313" key="3">
    <source>
        <dbReference type="Proteomes" id="UP000325081"/>
    </source>
</evidence>
<keyword evidence="2" id="KW-0503">Monooxygenase</keyword>
<proteinExistence type="predicted"/>
<feature type="compositionally biased region" description="Acidic residues" evidence="1">
    <location>
        <begin position="130"/>
        <end position="146"/>
    </location>
</feature>
<feature type="compositionally biased region" description="Basic and acidic residues" evidence="1">
    <location>
        <begin position="80"/>
        <end position="89"/>
    </location>
</feature>
<dbReference type="Proteomes" id="UP000325081">
    <property type="component" value="Unassembled WGS sequence"/>
</dbReference>
<reference evidence="3" key="1">
    <citation type="journal article" date="2019" name="Curr. Biol.">
        <title>Genome Sequence of Striga asiatica Provides Insight into the Evolution of Plant Parasitism.</title>
        <authorList>
            <person name="Yoshida S."/>
            <person name="Kim S."/>
            <person name="Wafula E.K."/>
            <person name="Tanskanen J."/>
            <person name="Kim Y.M."/>
            <person name="Honaas L."/>
            <person name="Yang Z."/>
            <person name="Spallek T."/>
            <person name="Conn C.E."/>
            <person name="Ichihashi Y."/>
            <person name="Cheong K."/>
            <person name="Cui S."/>
            <person name="Der J.P."/>
            <person name="Gundlach H."/>
            <person name="Jiao Y."/>
            <person name="Hori C."/>
            <person name="Ishida J.K."/>
            <person name="Kasahara H."/>
            <person name="Kiba T."/>
            <person name="Kim M.S."/>
            <person name="Koo N."/>
            <person name="Laohavisit A."/>
            <person name="Lee Y.H."/>
            <person name="Lumba S."/>
            <person name="McCourt P."/>
            <person name="Mortimer J.C."/>
            <person name="Mutuku J.M."/>
            <person name="Nomura T."/>
            <person name="Sasaki-Sekimoto Y."/>
            <person name="Seto Y."/>
            <person name="Wang Y."/>
            <person name="Wakatake T."/>
            <person name="Sakakibara H."/>
            <person name="Demura T."/>
            <person name="Yamaguchi S."/>
            <person name="Yoneyama K."/>
            <person name="Manabe R.I."/>
            <person name="Nelson D.C."/>
            <person name="Schulman A.H."/>
            <person name="Timko M.P."/>
            <person name="dePamphilis C.W."/>
            <person name="Choi D."/>
            <person name="Shirasu K."/>
        </authorList>
    </citation>
    <scope>NUCLEOTIDE SEQUENCE [LARGE SCALE GENOMIC DNA]</scope>
    <source>
        <strain evidence="3">cv. UVA1</strain>
    </source>
</reference>
<name>A0A5A7P0T6_STRAF</name>
<feature type="compositionally biased region" description="Basic and acidic residues" evidence="1">
    <location>
        <begin position="158"/>
        <end position="172"/>
    </location>
</feature>
<dbReference type="GO" id="GO:0004497">
    <property type="term" value="F:monooxygenase activity"/>
    <property type="evidence" value="ECO:0007669"/>
    <property type="project" value="UniProtKB-KW"/>
</dbReference>
<sequence>MGPPRWNLPSTSDNRNDFALFIHHGGRFVTIENTKEYFGGDDSFRYGLDDREEGCCSENEDEHENSGKNAVCSQSENEDANDKSDEHPRNNVSGSEEDINDCIDNFIIGVQDELEQPEREEPTRRVVSASEDEVEDDDYTPEEESSSSDRLSADELGIDDKEYLNARSERSALRTNVPPENDQHELTTG</sequence>
<dbReference type="AlphaFoldDB" id="A0A5A7P0T6"/>
<comment type="caution">
    <text evidence="2">The sequence shown here is derived from an EMBL/GenBank/DDBJ whole genome shotgun (WGS) entry which is preliminary data.</text>
</comment>
<evidence type="ECO:0000313" key="2">
    <source>
        <dbReference type="EMBL" id="GER26389.1"/>
    </source>
</evidence>
<protein>
    <submittedName>
        <fullName evidence="2">Flavin-monooxygenase glucosinolate S-oxygenase 4</fullName>
    </submittedName>
</protein>
<keyword evidence="2" id="KW-0560">Oxidoreductase</keyword>
<dbReference type="OrthoDB" id="914109at2759"/>
<feature type="region of interest" description="Disordered" evidence="1">
    <location>
        <begin position="53"/>
        <end position="189"/>
    </location>
</feature>
<keyword evidence="3" id="KW-1185">Reference proteome</keyword>
<evidence type="ECO:0000256" key="1">
    <source>
        <dbReference type="SAM" id="MobiDB-lite"/>
    </source>
</evidence>
<accession>A0A5A7P0T6</accession>
<organism evidence="2 3">
    <name type="scientific">Striga asiatica</name>
    <name type="common">Asiatic witchweed</name>
    <name type="synonym">Buchnera asiatica</name>
    <dbReference type="NCBI Taxonomy" id="4170"/>
    <lineage>
        <taxon>Eukaryota</taxon>
        <taxon>Viridiplantae</taxon>
        <taxon>Streptophyta</taxon>
        <taxon>Embryophyta</taxon>
        <taxon>Tracheophyta</taxon>
        <taxon>Spermatophyta</taxon>
        <taxon>Magnoliopsida</taxon>
        <taxon>eudicotyledons</taxon>
        <taxon>Gunneridae</taxon>
        <taxon>Pentapetalae</taxon>
        <taxon>asterids</taxon>
        <taxon>lamiids</taxon>
        <taxon>Lamiales</taxon>
        <taxon>Orobanchaceae</taxon>
        <taxon>Buchnereae</taxon>
        <taxon>Striga</taxon>
    </lineage>
</organism>